<gene>
    <name evidence="2" type="ORF">FJZ47_09700</name>
</gene>
<comment type="caution">
    <text evidence="2">The sequence shown here is derived from an EMBL/GenBank/DDBJ whole genome shotgun (WGS) entry which is preliminary data.</text>
</comment>
<dbReference type="InterPro" id="IPR003737">
    <property type="entry name" value="GlcNAc_PI_deacetylase-related"/>
</dbReference>
<evidence type="ECO:0000313" key="3">
    <source>
        <dbReference type="Proteomes" id="UP000712673"/>
    </source>
</evidence>
<protein>
    <submittedName>
        <fullName evidence="2">PIG-L family deacetylase</fullName>
    </submittedName>
</protein>
<dbReference type="PANTHER" id="PTHR12993:SF11">
    <property type="entry name" value="N-ACETYLGLUCOSAMINYL-PHOSPHATIDYLINOSITOL DE-N-ACETYLASE"/>
    <property type="match status" value="1"/>
</dbReference>
<dbReference type="Proteomes" id="UP000712673">
    <property type="component" value="Unassembled WGS sequence"/>
</dbReference>
<name>A0A937W2G0_UNCTE</name>
<reference evidence="2" key="1">
    <citation type="submission" date="2019-03" db="EMBL/GenBank/DDBJ databases">
        <title>Lake Tanganyika Metagenome-Assembled Genomes (MAGs).</title>
        <authorList>
            <person name="Tran P."/>
        </authorList>
    </citation>
    <scope>NUCLEOTIDE SEQUENCE</scope>
    <source>
        <strain evidence="2">K_DeepCast_65m_m2_066</strain>
    </source>
</reference>
<feature type="domain" description="Alpha-galactosidase NEW3" evidence="1">
    <location>
        <begin position="441"/>
        <end position="505"/>
    </location>
</feature>
<evidence type="ECO:0000259" key="1">
    <source>
        <dbReference type="Pfam" id="PF10633"/>
    </source>
</evidence>
<accession>A0A937W2G0</accession>
<dbReference type="Gene3D" id="3.40.50.10320">
    <property type="entry name" value="LmbE-like"/>
    <property type="match status" value="1"/>
</dbReference>
<dbReference type="Pfam" id="PF10633">
    <property type="entry name" value="NPCBM_assoc"/>
    <property type="match status" value="1"/>
</dbReference>
<dbReference type="SUPFAM" id="SSF102588">
    <property type="entry name" value="LmbE-like"/>
    <property type="match status" value="1"/>
</dbReference>
<dbReference type="GO" id="GO:0016811">
    <property type="term" value="F:hydrolase activity, acting on carbon-nitrogen (but not peptide) bonds, in linear amides"/>
    <property type="evidence" value="ECO:0007669"/>
    <property type="project" value="TreeGrafter"/>
</dbReference>
<dbReference type="InterPro" id="IPR024078">
    <property type="entry name" value="LmbE-like_dom_sf"/>
</dbReference>
<dbReference type="InterPro" id="IPR018905">
    <property type="entry name" value="A-galactase_NEW3"/>
</dbReference>
<organism evidence="2 3">
    <name type="scientific">Tectimicrobiota bacterium</name>
    <dbReference type="NCBI Taxonomy" id="2528274"/>
    <lineage>
        <taxon>Bacteria</taxon>
        <taxon>Pseudomonadati</taxon>
        <taxon>Nitrospinota/Tectimicrobiota group</taxon>
        <taxon>Candidatus Tectimicrobiota</taxon>
    </lineage>
</organism>
<dbReference type="AlphaFoldDB" id="A0A937W2G0"/>
<proteinExistence type="predicted"/>
<dbReference type="PANTHER" id="PTHR12993">
    <property type="entry name" value="N-ACETYLGLUCOSAMINYL-PHOSPHATIDYLINOSITOL DE-N-ACETYLASE-RELATED"/>
    <property type="match status" value="1"/>
</dbReference>
<evidence type="ECO:0000313" key="2">
    <source>
        <dbReference type="EMBL" id="MBM3224062.1"/>
    </source>
</evidence>
<feature type="non-terminal residue" evidence="2">
    <location>
        <position position="559"/>
    </location>
</feature>
<dbReference type="EMBL" id="VGLS01000252">
    <property type="protein sequence ID" value="MBM3224062.1"/>
    <property type="molecule type" value="Genomic_DNA"/>
</dbReference>
<dbReference type="Pfam" id="PF02585">
    <property type="entry name" value="PIG-L"/>
    <property type="match status" value="1"/>
</dbReference>
<sequence>MAARMYLVWRALSSTELCRHHLPEDEPMSPYAVRALICSFVLVAFCFSCAVAQVQEPAANLGAAAVYRALLRLRSTATVLHTTAHPDDEDGALLAWLARHQGVRTGLLTLTRGEGGANLLGPERDDALGLLRTEELLAAGRYYGVDQMFTRVADFGFSKRLDETLDHWGREVVLGDVVRAIRLYRPDILVSRYHGKPRDGHGHHQAAGLMSLEAFKAAADPKRFPAHFQEGLHPWKVKKLYVGVRENEPGATLTVDVGAYDPLIGKSYRELAREGLSYQRSQGAGQWRAAPGVSLSRVMLAESTISTVANEQSMFDGMDTTLLGLAQFAGAPHILPALTEMHNRVEAAISTFEARQPWGVASELAAGMQATRALIEQVKAASPATAHTDHLLFLLANKEQELNDAMHQALGLVMEVLVDPARASEAPASFVASRETFPVAIPGQRFALTLSVTNRSPVPLEQGEASLVHPPGWEVTEQTPTGNLPVRNTTWRAPFAVQVPDNAAYTRPHWSRANEWRDHRYQINPPHYLHLPFAPPELIGVFRYAVNGVRFSLSRPAQT</sequence>